<proteinExistence type="predicted"/>
<name>A0A0D9YSN6_9ORYZ</name>
<dbReference type="HOGENOM" id="CLU_2889717_0_0_1"/>
<keyword evidence="2" id="KW-1185">Reference proteome</keyword>
<dbReference type="EnsemblPlants" id="OGLUM02G17950.1">
    <property type="protein sequence ID" value="OGLUM02G17950.1"/>
    <property type="gene ID" value="OGLUM02G17950"/>
</dbReference>
<protein>
    <submittedName>
        <fullName evidence="1">Uncharacterized protein</fullName>
    </submittedName>
</protein>
<sequence length="63" mass="7324">MTLNRHLGNATRVWKWSILREPRVKTLPSAILGENRVPFRMGVDSIFDVVPLLKASLRRFLLH</sequence>
<dbReference type="Gramene" id="OGLUM02G17950.1">
    <property type="protein sequence ID" value="OGLUM02G17950.1"/>
    <property type="gene ID" value="OGLUM02G17950"/>
</dbReference>
<organism evidence="1">
    <name type="scientific">Oryza glumipatula</name>
    <dbReference type="NCBI Taxonomy" id="40148"/>
    <lineage>
        <taxon>Eukaryota</taxon>
        <taxon>Viridiplantae</taxon>
        <taxon>Streptophyta</taxon>
        <taxon>Embryophyta</taxon>
        <taxon>Tracheophyta</taxon>
        <taxon>Spermatophyta</taxon>
        <taxon>Magnoliopsida</taxon>
        <taxon>Liliopsida</taxon>
        <taxon>Poales</taxon>
        <taxon>Poaceae</taxon>
        <taxon>BOP clade</taxon>
        <taxon>Oryzoideae</taxon>
        <taxon>Oryzeae</taxon>
        <taxon>Oryzinae</taxon>
        <taxon>Oryza</taxon>
    </lineage>
</organism>
<accession>A0A0D9YSN6</accession>
<dbReference type="Proteomes" id="UP000026961">
    <property type="component" value="Chromosome 2"/>
</dbReference>
<evidence type="ECO:0000313" key="1">
    <source>
        <dbReference type="EnsemblPlants" id="OGLUM02G17950.1"/>
    </source>
</evidence>
<evidence type="ECO:0000313" key="2">
    <source>
        <dbReference type="Proteomes" id="UP000026961"/>
    </source>
</evidence>
<reference evidence="1" key="1">
    <citation type="submission" date="2015-04" db="UniProtKB">
        <authorList>
            <consortium name="EnsemblPlants"/>
        </authorList>
    </citation>
    <scope>IDENTIFICATION</scope>
</reference>
<dbReference type="AlphaFoldDB" id="A0A0D9YSN6"/>
<reference evidence="1" key="2">
    <citation type="submission" date="2018-05" db="EMBL/GenBank/DDBJ databases">
        <title>OgluRS3 (Oryza glumaepatula Reference Sequence Version 3).</title>
        <authorList>
            <person name="Zhang J."/>
            <person name="Kudrna D."/>
            <person name="Lee S."/>
            <person name="Talag J."/>
            <person name="Welchert J."/>
            <person name="Wing R.A."/>
        </authorList>
    </citation>
    <scope>NUCLEOTIDE SEQUENCE [LARGE SCALE GENOMIC DNA]</scope>
</reference>